<keyword evidence="4 7" id="KW-1133">Transmembrane helix</keyword>
<evidence type="ECO:0000256" key="1">
    <source>
        <dbReference type="ARBA" id="ARBA00004141"/>
    </source>
</evidence>
<evidence type="ECO:0000256" key="2">
    <source>
        <dbReference type="ARBA" id="ARBA00022448"/>
    </source>
</evidence>
<dbReference type="Gene3D" id="1.20.1250.20">
    <property type="entry name" value="MFS general substrate transporter like domains"/>
    <property type="match status" value="1"/>
</dbReference>
<dbReference type="EMBL" id="KZ613487">
    <property type="protein sequence ID" value="PMD19959.1"/>
    <property type="molecule type" value="Genomic_DNA"/>
</dbReference>
<dbReference type="GO" id="GO:0022857">
    <property type="term" value="F:transmembrane transporter activity"/>
    <property type="evidence" value="ECO:0007669"/>
    <property type="project" value="TreeGrafter"/>
</dbReference>
<keyword evidence="5 7" id="KW-0472">Membrane</keyword>
<evidence type="ECO:0000313" key="9">
    <source>
        <dbReference type="Proteomes" id="UP000235672"/>
    </source>
</evidence>
<name>A0A2J6Q0Z7_9HELO</name>
<accession>A0A2J6Q0Z7</accession>
<feature type="transmembrane region" description="Helical" evidence="7">
    <location>
        <begin position="433"/>
        <end position="454"/>
    </location>
</feature>
<dbReference type="PANTHER" id="PTHR43791">
    <property type="entry name" value="PERMEASE-RELATED"/>
    <property type="match status" value="1"/>
</dbReference>
<feature type="transmembrane region" description="Helical" evidence="7">
    <location>
        <begin position="218"/>
        <end position="239"/>
    </location>
</feature>
<feature type="transmembrane region" description="Helical" evidence="7">
    <location>
        <begin position="187"/>
        <end position="206"/>
    </location>
</feature>
<evidence type="ECO:0000256" key="3">
    <source>
        <dbReference type="ARBA" id="ARBA00022692"/>
    </source>
</evidence>
<organism evidence="8 9">
    <name type="scientific">Hyaloscypha hepaticicola</name>
    <dbReference type="NCBI Taxonomy" id="2082293"/>
    <lineage>
        <taxon>Eukaryota</taxon>
        <taxon>Fungi</taxon>
        <taxon>Dikarya</taxon>
        <taxon>Ascomycota</taxon>
        <taxon>Pezizomycotina</taxon>
        <taxon>Leotiomycetes</taxon>
        <taxon>Helotiales</taxon>
        <taxon>Hyaloscyphaceae</taxon>
        <taxon>Hyaloscypha</taxon>
    </lineage>
</organism>
<proteinExistence type="predicted"/>
<evidence type="ECO:0000256" key="6">
    <source>
        <dbReference type="SAM" id="MobiDB-lite"/>
    </source>
</evidence>
<dbReference type="PANTHER" id="PTHR43791:SF65">
    <property type="entry name" value="MAJOR FACILITATOR SUPERFAMILY (MFS) PROFILE DOMAIN-CONTAINING PROTEIN-RELATED"/>
    <property type="match status" value="1"/>
</dbReference>
<sequence>MGTGTRYQRLEMRDVSESQTEASSSPRRAHNWEQEPDNLKIDYSSEDEEMNKNEKRFWFQRSNNLYNPDAIATQPSVYDDPETAEQYRPGDDWENVHRFDPDERWTIGEEHQLIRKIDRRIMVFAAIMFIALELDRPNISQALTDNFLEDLGMTTNDFNLGSTALKLAFLCAELPSQLVAKWLCPDIWIPTQMIVWSIIILYLSYFYKHGELSVRLGFFWTTSTLTDVLGDFFAFGILHMSAVEGKSGWRWLFLIEGLIMLGIGVLAYVLMPYSPTSTASYFRGASGWFTEREEKIMVNRILREDPSKGFMHNREPLTISLLDMGFDTFKTNLLLIPTRLLSIITMLGLTYSAEIAGELTFIALIAQPWALPFIIFINLQSHPIQVGLISRNRNSVRSRVVSAALYNMSMQTSGIISANIYRTDDAPLYHRGNTVLLVLTVINIFLYLSTKLYYAQRNRSQDRKWAAMSEDEILTYMTTKVSGNKRLDFRFAH</sequence>
<dbReference type="GO" id="GO:0016020">
    <property type="term" value="C:membrane"/>
    <property type="evidence" value="ECO:0007669"/>
    <property type="project" value="UniProtKB-SubCell"/>
</dbReference>
<keyword evidence="9" id="KW-1185">Reference proteome</keyword>
<comment type="subcellular location">
    <subcellularLocation>
        <location evidence="1">Membrane</location>
        <topology evidence="1">Multi-pass membrane protein</topology>
    </subcellularLocation>
</comment>
<feature type="compositionally biased region" description="Polar residues" evidence="6">
    <location>
        <begin position="17"/>
        <end position="26"/>
    </location>
</feature>
<dbReference type="Proteomes" id="UP000235672">
    <property type="component" value="Unassembled WGS sequence"/>
</dbReference>
<evidence type="ECO:0000313" key="8">
    <source>
        <dbReference type="EMBL" id="PMD19959.1"/>
    </source>
</evidence>
<feature type="region of interest" description="Disordered" evidence="6">
    <location>
        <begin position="1"/>
        <end position="38"/>
    </location>
</feature>
<dbReference type="SUPFAM" id="SSF103473">
    <property type="entry name" value="MFS general substrate transporter"/>
    <property type="match status" value="1"/>
</dbReference>
<feature type="transmembrane region" description="Helical" evidence="7">
    <location>
        <begin position="400"/>
        <end position="421"/>
    </location>
</feature>
<evidence type="ECO:0000256" key="4">
    <source>
        <dbReference type="ARBA" id="ARBA00022989"/>
    </source>
</evidence>
<dbReference type="OrthoDB" id="1935484at2759"/>
<keyword evidence="3 7" id="KW-0812">Transmembrane</keyword>
<evidence type="ECO:0000256" key="7">
    <source>
        <dbReference type="SAM" id="Phobius"/>
    </source>
</evidence>
<protein>
    <submittedName>
        <fullName evidence="8">MFS general substrate transporter</fullName>
    </submittedName>
</protein>
<reference evidence="8 9" key="1">
    <citation type="submission" date="2016-05" db="EMBL/GenBank/DDBJ databases">
        <title>A degradative enzymes factory behind the ericoid mycorrhizal symbiosis.</title>
        <authorList>
            <consortium name="DOE Joint Genome Institute"/>
            <person name="Martino E."/>
            <person name="Morin E."/>
            <person name="Grelet G."/>
            <person name="Kuo A."/>
            <person name="Kohler A."/>
            <person name="Daghino S."/>
            <person name="Barry K."/>
            <person name="Choi C."/>
            <person name="Cichocki N."/>
            <person name="Clum A."/>
            <person name="Copeland A."/>
            <person name="Hainaut M."/>
            <person name="Haridas S."/>
            <person name="Labutti K."/>
            <person name="Lindquist E."/>
            <person name="Lipzen A."/>
            <person name="Khouja H.-R."/>
            <person name="Murat C."/>
            <person name="Ohm R."/>
            <person name="Olson A."/>
            <person name="Spatafora J."/>
            <person name="Veneault-Fourrey C."/>
            <person name="Henrissat B."/>
            <person name="Grigoriev I."/>
            <person name="Martin F."/>
            <person name="Perotto S."/>
        </authorList>
    </citation>
    <scope>NUCLEOTIDE SEQUENCE [LARGE SCALE GENOMIC DNA]</scope>
    <source>
        <strain evidence="8 9">UAMH 7357</strain>
    </source>
</reference>
<evidence type="ECO:0000256" key="5">
    <source>
        <dbReference type="ARBA" id="ARBA00023136"/>
    </source>
</evidence>
<gene>
    <name evidence="8" type="ORF">NA56DRAFT_671651</name>
</gene>
<dbReference type="InterPro" id="IPR036259">
    <property type="entry name" value="MFS_trans_sf"/>
</dbReference>
<dbReference type="AlphaFoldDB" id="A0A2J6Q0Z7"/>
<feature type="transmembrane region" description="Helical" evidence="7">
    <location>
        <begin position="251"/>
        <end position="271"/>
    </location>
</feature>
<feature type="transmembrane region" description="Helical" evidence="7">
    <location>
        <begin position="359"/>
        <end position="379"/>
    </location>
</feature>
<keyword evidence="2" id="KW-0813">Transport</keyword>